<keyword evidence="1" id="KW-0489">Methyltransferase</keyword>
<dbReference type="STRING" id="1921010.MMIC_P1269"/>
<dbReference type="GO" id="GO:0008168">
    <property type="term" value="F:methyltransferase activity"/>
    <property type="evidence" value="ECO:0007669"/>
    <property type="project" value="UniProtKB-KW"/>
</dbReference>
<reference evidence="1 2" key="1">
    <citation type="journal article" date="2017" name="Arch. Microbiol.">
        <title>Mariprofundus micogutta sp. nov., a novel iron-oxidizing zetaproteobacterium isolated from a deep-sea hydrothermal field at the Bayonnaise knoll of the Izu-Ogasawara arc, and a description of Mariprofundales ord. nov. and Zetaproteobacteria classis nov.</title>
        <authorList>
            <person name="Makita H."/>
            <person name="Tanaka E."/>
            <person name="Mitsunobu S."/>
            <person name="Miyazaki M."/>
            <person name="Nunoura T."/>
            <person name="Uematsu K."/>
            <person name="Takaki Y."/>
            <person name="Nishi S."/>
            <person name="Shimamura S."/>
            <person name="Takai K."/>
        </authorList>
    </citation>
    <scope>NUCLEOTIDE SEQUENCE [LARGE SCALE GENOMIC DNA]</scope>
    <source>
        <strain evidence="1 2">ET2</strain>
    </source>
</reference>
<keyword evidence="1" id="KW-0830">Ubiquinone</keyword>
<dbReference type="Pfam" id="PF13489">
    <property type="entry name" value="Methyltransf_23"/>
    <property type="match status" value="1"/>
</dbReference>
<dbReference type="PANTHER" id="PTHR43861">
    <property type="entry name" value="TRANS-ACONITATE 2-METHYLTRANSFERASE-RELATED"/>
    <property type="match status" value="1"/>
</dbReference>
<dbReference type="SUPFAM" id="SSF53335">
    <property type="entry name" value="S-adenosyl-L-methionine-dependent methyltransferases"/>
    <property type="match status" value="1"/>
</dbReference>
<dbReference type="RefSeq" id="WP_227819395.1">
    <property type="nucleotide sequence ID" value="NZ_BDFD01000009.1"/>
</dbReference>
<accession>A0A1L8CN29</accession>
<sequence length="297" mass="33664">MNTDINTLKSELLEFLDLIPFDAIAQQVAASTGKPAGEISSLLDTYANESLVSLDLVIERLDSAERILEVGAGLCLLSLFLKQQGYPIIALEPALGGYGIFDQTKDAIREHFSTLQLEVLTVPAQELTREKYGSFDLIFSNNVMEHIPDWQSAIHAMASVLSENGKMVHSCPNYTIPYEPHYGIPVFRHFRALSQRLFLPETSDTDIWNSLNFITCFNVRKFCKERKLCYGFEKGLLYKAFKRVDDDPVFKERHKGLIVYVAQIMMKTPFKQLVRNIPASLSTPMIFEISCLPEQKD</sequence>
<gene>
    <name evidence="1" type="ORF">MMIC_P1269</name>
</gene>
<evidence type="ECO:0000313" key="1">
    <source>
        <dbReference type="EMBL" id="GAV20304.1"/>
    </source>
</evidence>
<proteinExistence type="predicted"/>
<dbReference type="Gene3D" id="3.40.50.150">
    <property type="entry name" value="Vaccinia Virus protein VP39"/>
    <property type="match status" value="1"/>
</dbReference>
<dbReference type="GO" id="GO:0032259">
    <property type="term" value="P:methylation"/>
    <property type="evidence" value="ECO:0007669"/>
    <property type="project" value="UniProtKB-KW"/>
</dbReference>
<dbReference type="CDD" id="cd02440">
    <property type="entry name" value="AdoMet_MTases"/>
    <property type="match status" value="1"/>
</dbReference>
<keyword evidence="2" id="KW-1185">Reference proteome</keyword>
<comment type="caution">
    <text evidence="1">The sequence shown here is derived from an EMBL/GenBank/DDBJ whole genome shotgun (WGS) entry which is preliminary data.</text>
</comment>
<name>A0A1L8CN29_9PROT</name>
<evidence type="ECO:0000313" key="2">
    <source>
        <dbReference type="Proteomes" id="UP000231632"/>
    </source>
</evidence>
<organism evidence="1 2">
    <name type="scientific">Mariprofundus micogutta</name>
    <dbReference type="NCBI Taxonomy" id="1921010"/>
    <lineage>
        <taxon>Bacteria</taxon>
        <taxon>Pseudomonadati</taxon>
        <taxon>Pseudomonadota</taxon>
        <taxon>Candidatius Mariprofundia</taxon>
        <taxon>Mariprofundales</taxon>
        <taxon>Mariprofundaceae</taxon>
        <taxon>Mariprofundus</taxon>
    </lineage>
</organism>
<dbReference type="InterPro" id="IPR029063">
    <property type="entry name" value="SAM-dependent_MTases_sf"/>
</dbReference>
<keyword evidence="1" id="KW-0808">Transferase</keyword>
<protein>
    <submittedName>
        <fullName evidence="1">Bifunctional 3-demethylubiquinone-9 3-methyltransferase/ 2-octaprenyl-6-hydroxy phenol methylase</fullName>
    </submittedName>
</protein>
<dbReference type="EMBL" id="BDFD01000009">
    <property type="protein sequence ID" value="GAV20304.1"/>
    <property type="molecule type" value="Genomic_DNA"/>
</dbReference>
<dbReference type="AlphaFoldDB" id="A0A1L8CN29"/>
<dbReference type="Proteomes" id="UP000231632">
    <property type="component" value="Unassembled WGS sequence"/>
</dbReference>